<dbReference type="Pfam" id="PF24803">
    <property type="entry name" value="DUF7704"/>
    <property type="match status" value="1"/>
</dbReference>
<name>E9E7Z1_METAQ</name>
<dbReference type="eggNOG" id="ENOG502SV8Y">
    <property type="taxonomic scope" value="Eukaryota"/>
</dbReference>
<gene>
    <name evidence="3" type="ORF">MAC_05989</name>
</gene>
<dbReference type="AlphaFoldDB" id="E9E7Z1"/>
<dbReference type="EMBL" id="GL698518">
    <property type="protein sequence ID" value="EFY87998.1"/>
    <property type="molecule type" value="Genomic_DNA"/>
</dbReference>
<dbReference type="OMA" id="MFRWQDW"/>
<feature type="transmembrane region" description="Helical" evidence="1">
    <location>
        <begin position="125"/>
        <end position="143"/>
    </location>
</feature>
<accession>E9E7Z1</accession>
<dbReference type="InParanoid" id="E9E7Z1"/>
<evidence type="ECO:0000259" key="2">
    <source>
        <dbReference type="Pfam" id="PF24803"/>
    </source>
</evidence>
<protein>
    <recommendedName>
        <fullName evidence="2">DUF7704 domain-containing protein</fullName>
    </recommendedName>
</protein>
<feature type="transmembrane region" description="Helical" evidence="1">
    <location>
        <begin position="12"/>
        <end position="34"/>
    </location>
</feature>
<evidence type="ECO:0000256" key="1">
    <source>
        <dbReference type="SAM" id="Phobius"/>
    </source>
</evidence>
<evidence type="ECO:0000313" key="4">
    <source>
        <dbReference type="Proteomes" id="UP000002499"/>
    </source>
</evidence>
<proteinExistence type="predicted"/>
<keyword evidence="1" id="KW-0812">Transmembrane</keyword>
<reference evidence="3 4" key="1">
    <citation type="journal article" date="2011" name="PLoS Genet.">
        <title>Genome sequencing and comparative transcriptomics of the model entomopathogenic fungi Metarhizium anisopliae and M. acridum.</title>
        <authorList>
            <person name="Gao Q."/>
            <person name="Jin K."/>
            <person name="Ying S.H."/>
            <person name="Zhang Y."/>
            <person name="Xiao G."/>
            <person name="Shang Y."/>
            <person name="Duan Z."/>
            <person name="Hu X."/>
            <person name="Xie X.Q."/>
            <person name="Zhou G."/>
            <person name="Peng G."/>
            <person name="Luo Z."/>
            <person name="Huang W."/>
            <person name="Wang B."/>
            <person name="Fang W."/>
            <person name="Wang S."/>
            <person name="Zhong Y."/>
            <person name="Ma L.J."/>
            <person name="St Leger R.J."/>
            <person name="Zhao G.P."/>
            <person name="Pei Y."/>
            <person name="Feng M.G."/>
            <person name="Xia Y."/>
            <person name="Wang C."/>
        </authorList>
    </citation>
    <scope>NUCLEOTIDE SEQUENCE [LARGE SCALE GENOMIC DNA]</scope>
    <source>
        <strain evidence="3 4">CQMa 102</strain>
    </source>
</reference>
<sequence>MASTVAAVPTLYTCFFAYVDPLIALYGAYLNFLAPGQAVASMAPLSTYDPATVFLFHQAGGLALAVAVMSALVPRVSEDLAVWKVLQFSLLLSDVGGLSGVYFALQRQGRLEPRLWSADDRAVGGLYLFITAVRLAFVLGVGFGDAGEGPRHIDLGGNADIVPNLTRRLKNTFQRDQDGRLTAPSGNVTKT</sequence>
<feature type="transmembrane region" description="Helical" evidence="1">
    <location>
        <begin position="85"/>
        <end position="105"/>
    </location>
</feature>
<dbReference type="HOGENOM" id="CLU_112091_1_0_1"/>
<dbReference type="OrthoDB" id="5313995at2759"/>
<keyword evidence="4" id="KW-1185">Reference proteome</keyword>
<feature type="transmembrane region" description="Helical" evidence="1">
    <location>
        <begin position="54"/>
        <end position="73"/>
    </location>
</feature>
<feature type="domain" description="DUF7704" evidence="2">
    <location>
        <begin position="6"/>
        <end position="141"/>
    </location>
</feature>
<dbReference type="InterPro" id="IPR056121">
    <property type="entry name" value="DUF7704"/>
</dbReference>
<dbReference type="PANTHER" id="PTHR37019">
    <property type="entry name" value="CHROMOSOME 1, WHOLE GENOME SHOTGUN SEQUENCE"/>
    <property type="match status" value="1"/>
</dbReference>
<keyword evidence="1" id="KW-1133">Transmembrane helix</keyword>
<evidence type="ECO:0000313" key="3">
    <source>
        <dbReference type="EMBL" id="EFY87998.1"/>
    </source>
</evidence>
<organism evidence="4">
    <name type="scientific">Metarhizium acridum (strain CQMa 102)</name>
    <dbReference type="NCBI Taxonomy" id="655827"/>
    <lineage>
        <taxon>Eukaryota</taxon>
        <taxon>Fungi</taxon>
        <taxon>Dikarya</taxon>
        <taxon>Ascomycota</taxon>
        <taxon>Pezizomycotina</taxon>
        <taxon>Sordariomycetes</taxon>
        <taxon>Hypocreomycetidae</taxon>
        <taxon>Hypocreales</taxon>
        <taxon>Clavicipitaceae</taxon>
        <taxon>Metarhizium</taxon>
    </lineage>
</organism>
<dbReference type="Proteomes" id="UP000002499">
    <property type="component" value="Unassembled WGS sequence"/>
</dbReference>
<keyword evidence="1" id="KW-0472">Membrane</keyword>
<dbReference type="PANTHER" id="PTHR37019:SF1">
    <property type="entry name" value="EXPERA DOMAIN-CONTAINING PROTEIN"/>
    <property type="match status" value="1"/>
</dbReference>